<dbReference type="RefSeq" id="WP_015817555.1">
    <property type="nucleotide sequence ID" value="NC_012997.1"/>
</dbReference>
<name>C5BIX0_TERTT</name>
<accession>C5BIX0</accession>
<dbReference type="STRING" id="377629.TERTU_4369"/>
<evidence type="ECO:0000313" key="2">
    <source>
        <dbReference type="EMBL" id="ACR11443.1"/>
    </source>
</evidence>
<dbReference type="HOGENOM" id="CLU_408219_0_0_6"/>
<gene>
    <name evidence="2" type="ordered locus">TERTU_4369</name>
</gene>
<evidence type="ECO:0000313" key="3">
    <source>
        <dbReference type="Proteomes" id="UP000009080"/>
    </source>
</evidence>
<dbReference type="PANTHER" id="PTHR34047:SF8">
    <property type="entry name" value="PROTEIN YKFC"/>
    <property type="match status" value="1"/>
</dbReference>
<dbReference type="PANTHER" id="PTHR34047">
    <property type="entry name" value="NUCLEAR INTRON MATURASE 1, MITOCHONDRIAL-RELATED"/>
    <property type="match status" value="1"/>
</dbReference>
<dbReference type="InterPro" id="IPR051083">
    <property type="entry name" value="GrpII_Intron_Splice-Mob/Def"/>
</dbReference>
<comment type="similarity">
    <text evidence="1">Belongs to the bacterial reverse transcriptase family.</text>
</comment>
<evidence type="ECO:0008006" key="4">
    <source>
        <dbReference type="Google" id="ProtNLM"/>
    </source>
</evidence>
<reference evidence="2 3" key="1">
    <citation type="journal article" date="2009" name="PLoS ONE">
        <title>The complete genome of Teredinibacter turnerae T7901: an intracellular endosymbiont of marine wood-boring bivalves (shipworms).</title>
        <authorList>
            <person name="Yang J.C."/>
            <person name="Madupu R."/>
            <person name="Durkin A.S."/>
            <person name="Ekborg N.A."/>
            <person name="Pedamallu C.S."/>
            <person name="Hostetler J.B."/>
            <person name="Radune D."/>
            <person name="Toms B.S."/>
            <person name="Henrissat B."/>
            <person name="Coutinho P.M."/>
            <person name="Schwarz S."/>
            <person name="Field L."/>
            <person name="Trindade-Silva A.E."/>
            <person name="Soares C.A.G."/>
            <person name="Elshahawi S."/>
            <person name="Hanora A."/>
            <person name="Schmidt E.W."/>
            <person name="Haygood M.G."/>
            <person name="Posfai J."/>
            <person name="Benner J."/>
            <person name="Madinger C."/>
            <person name="Nove J."/>
            <person name="Anton B."/>
            <person name="Chaudhary K."/>
            <person name="Foster J."/>
            <person name="Holman A."/>
            <person name="Kumar S."/>
            <person name="Lessard P.A."/>
            <person name="Luyten Y.A."/>
            <person name="Slatko B."/>
            <person name="Wood N."/>
            <person name="Wu B."/>
            <person name="Teplitski M."/>
            <person name="Mougous J.D."/>
            <person name="Ward N."/>
            <person name="Eisen J.A."/>
            <person name="Badger J.H."/>
            <person name="Distel D.L."/>
        </authorList>
    </citation>
    <scope>NUCLEOTIDE SEQUENCE [LARGE SCALE GENOMIC DNA]</scope>
    <source>
        <strain evidence="3">ATCC 39867 / T7901</strain>
    </source>
</reference>
<proteinExistence type="inferred from homology"/>
<organism evidence="2 3">
    <name type="scientific">Teredinibacter turnerae (strain ATCC 39867 / T7901)</name>
    <dbReference type="NCBI Taxonomy" id="377629"/>
    <lineage>
        <taxon>Bacteria</taxon>
        <taxon>Pseudomonadati</taxon>
        <taxon>Pseudomonadota</taxon>
        <taxon>Gammaproteobacteria</taxon>
        <taxon>Cellvibrionales</taxon>
        <taxon>Cellvibrionaceae</taxon>
        <taxon>Teredinibacter</taxon>
    </lineage>
</organism>
<dbReference type="EMBL" id="CP001614">
    <property type="protein sequence ID" value="ACR11443.1"/>
    <property type="molecule type" value="Genomic_DNA"/>
</dbReference>
<sequence>MRDSLLPLQHLLPLRSVVVCLQCVTACELSFFHQPAMSAFLRNLLDHPDQFDQFLLADTPESGRLFYNEGDFYRFTVVALAGGEVLLARLLARLRNLPAAAVAARCSGAFADNWRWAGFSDGFNRQPIAEVAELSEYTHEVLLQETAPWLAQPVFAWHWSSPVRLLKAKSQRGNARGEHRYCRTPADLSVPLLLSRLFDALAQLLRNRAIAIQHRPAPPAAAFTDCDLFWVDAQYRHADGEANVMGGMLGVAGWPNSAALAPWWPLLVLGQYVGIGQRRSFGWGRYELLTADAGVSYRRSLAAAPLLARAMAIDNLWHAYCQVANKTPGSGANAIAAPRTSKLQLPPAPSVPGEPDDYPPELWPRARVQDHLHTLASVVLNQQYRVPPLRGWRTWHADGRESVAMVPPFWDRVLQQAVKQLLESLVASLQVPAHKTVPHQSPQQTAKNGIKSADRKARQQALQQGYRWAFRATPDDLLLSANRQRAYDRLRALCYDDPLLDLIADWLAAPVALEGSERQRAGLPLGSPLSPLLADLLLDDFGRDMAAAGFYLLRTSHEVTVLSRSQKHAQHTAALAYDTVQRREPARVQNIEHRVNFSGYVFVNNTPANAEAQIPRKTDAHYPANATAEFLTNAAHNPPPNTFTPAVDSTAWLARVSARPLRELKPEDEPSAY</sequence>
<keyword evidence="3" id="KW-1185">Reference proteome</keyword>
<dbReference type="eggNOG" id="COG3344">
    <property type="taxonomic scope" value="Bacteria"/>
</dbReference>
<evidence type="ECO:0000256" key="1">
    <source>
        <dbReference type="ARBA" id="ARBA00034120"/>
    </source>
</evidence>
<dbReference type="AlphaFoldDB" id="C5BIX0"/>
<dbReference type="Proteomes" id="UP000009080">
    <property type="component" value="Chromosome"/>
</dbReference>
<protein>
    <recommendedName>
        <fullName evidence="4">CRISPR-associated protein Cas6 C-terminal domain-containing protein</fullName>
    </recommendedName>
</protein>
<dbReference type="KEGG" id="ttu:TERTU_4369"/>